<dbReference type="InterPro" id="IPR036409">
    <property type="entry name" value="Aldolase_II/adducin_N_sf"/>
</dbReference>
<accession>A0ABP9USY6</accession>
<name>A0ABP9USY6_9BACT</name>
<protein>
    <submittedName>
        <fullName evidence="4">Methylthioribulose-1-phosphate dehydratase</fullName>
    </submittedName>
</protein>
<feature type="domain" description="Class II aldolase/adducin N-terminal" evidence="3">
    <location>
        <begin position="227"/>
        <end position="401"/>
    </location>
</feature>
<evidence type="ECO:0000256" key="1">
    <source>
        <dbReference type="ARBA" id="ARBA00022723"/>
    </source>
</evidence>
<evidence type="ECO:0000256" key="2">
    <source>
        <dbReference type="ARBA" id="ARBA00023239"/>
    </source>
</evidence>
<reference evidence="4 5" key="1">
    <citation type="submission" date="2024-02" db="EMBL/GenBank/DDBJ databases">
        <title>Haloferula sargassicola NBRC 104335.</title>
        <authorList>
            <person name="Ichikawa N."/>
            <person name="Katano-Makiyama Y."/>
            <person name="Hidaka K."/>
        </authorList>
    </citation>
    <scope>NUCLEOTIDE SEQUENCE [LARGE SCALE GENOMIC DNA]</scope>
    <source>
        <strain evidence="4 5">NBRC 104335</strain>
    </source>
</reference>
<dbReference type="InterPro" id="IPR001303">
    <property type="entry name" value="Aldolase_II/adducin_N"/>
</dbReference>
<dbReference type="PANTHER" id="PTHR22789">
    <property type="entry name" value="FUCULOSE PHOSPHATE ALDOLASE"/>
    <property type="match status" value="1"/>
</dbReference>
<proteinExistence type="predicted"/>
<dbReference type="SMART" id="SM01007">
    <property type="entry name" value="Aldolase_II"/>
    <property type="match status" value="2"/>
</dbReference>
<dbReference type="Gene3D" id="3.40.225.10">
    <property type="entry name" value="Class II aldolase/adducin N-terminal domain"/>
    <property type="match status" value="2"/>
</dbReference>
<dbReference type="RefSeq" id="WP_353567070.1">
    <property type="nucleotide sequence ID" value="NZ_BAABRI010000011.1"/>
</dbReference>
<feature type="domain" description="Class II aldolase/adducin N-terminal" evidence="3">
    <location>
        <begin position="10"/>
        <end position="186"/>
    </location>
</feature>
<evidence type="ECO:0000313" key="5">
    <source>
        <dbReference type="Proteomes" id="UP001476282"/>
    </source>
</evidence>
<gene>
    <name evidence="4" type="primary">mtnB</name>
    <name evidence="4" type="ORF">Hsar01_02169</name>
</gene>
<dbReference type="SUPFAM" id="SSF53639">
    <property type="entry name" value="AraD/HMP-PK domain-like"/>
    <property type="match status" value="2"/>
</dbReference>
<evidence type="ECO:0000313" key="4">
    <source>
        <dbReference type="EMBL" id="GAA5482943.1"/>
    </source>
</evidence>
<keyword evidence="5" id="KW-1185">Reference proteome</keyword>
<organism evidence="4 5">
    <name type="scientific">Haloferula sargassicola</name>
    <dbReference type="NCBI Taxonomy" id="490096"/>
    <lineage>
        <taxon>Bacteria</taxon>
        <taxon>Pseudomonadati</taxon>
        <taxon>Verrucomicrobiota</taxon>
        <taxon>Verrucomicrobiia</taxon>
        <taxon>Verrucomicrobiales</taxon>
        <taxon>Verrucomicrobiaceae</taxon>
        <taxon>Haloferula</taxon>
    </lineage>
</organism>
<dbReference type="Proteomes" id="UP001476282">
    <property type="component" value="Unassembled WGS sequence"/>
</dbReference>
<dbReference type="PANTHER" id="PTHR22789:SF0">
    <property type="entry name" value="3-OXO-TETRONATE 4-PHOSPHATE DECARBOXYLASE-RELATED"/>
    <property type="match status" value="1"/>
</dbReference>
<keyword evidence="2" id="KW-0456">Lyase</keyword>
<dbReference type="EMBL" id="BAABRI010000011">
    <property type="protein sequence ID" value="GAA5482943.1"/>
    <property type="molecule type" value="Genomic_DNA"/>
</dbReference>
<keyword evidence="1" id="KW-0479">Metal-binding</keyword>
<comment type="caution">
    <text evidence="4">The sequence shown here is derived from an EMBL/GenBank/DDBJ whole genome shotgun (WGS) entry which is preliminary data.</text>
</comment>
<sequence length="428" mass="47329">MESSWLHPREELVRTMARIYRYNMTTTSGGNLSIHDPDGSIWITPSRLDKGRLRASDMVQVFPDGSREGTVAPSSEFPFHKAIYRRRPDIRAVVHAHPGALVAYSICRQMPDLRVQSHAYEVCRKIAYADYAPPGSDELGDNIADAFAGGADCVMLENHGVVVGGSDLQDAFQRFETLEFVARTLIHAHRLGSITSVPTEILRHPPRAEFGVLVDRAPCNRERELRGAICDFVRRSYEKRLLISTAGAFSARLDGNEFVVTPHRRDRMEIERDKLVRTRGGSCEAGGQPSRAALLHARIYERHPDVGAVILAQPAAASAYCVSSAELSTRTIPESYLVLLDAPKVPFSCIVNDADALADHIDLKRRPVILIQNEGALIVGRDLLDAFDRLEVLEATAEALQLSQSLGELVPMPDQALAELREAFGMDE</sequence>
<evidence type="ECO:0000259" key="3">
    <source>
        <dbReference type="SMART" id="SM01007"/>
    </source>
</evidence>
<dbReference type="Pfam" id="PF00596">
    <property type="entry name" value="Aldolase_II"/>
    <property type="match status" value="2"/>
</dbReference>
<dbReference type="InterPro" id="IPR050197">
    <property type="entry name" value="Aldolase_class_II_sugar_metab"/>
</dbReference>